<dbReference type="Proteomes" id="UP000032076">
    <property type="component" value="Unassembled WGS sequence"/>
</dbReference>
<evidence type="ECO:0000313" key="4">
    <source>
        <dbReference type="Proteomes" id="UP000032076"/>
    </source>
</evidence>
<reference evidence="3 4" key="2">
    <citation type="submission" date="2015-01" db="EMBL/GenBank/DDBJ databases">
        <title>Draft Genome Sequences of Four Bacillus thermoamylovorans Strains, Isolated From Food Products.</title>
        <authorList>
            <person name="Krawcyk A.O."/>
            <person name="Berendsen E.M."/>
            <person name="Eijlander R.T."/>
            <person name="de Jong A."/>
            <person name="Wells-Bennik M."/>
            <person name="Kuipers O.P."/>
        </authorList>
    </citation>
    <scope>NUCLEOTIDE SEQUENCE [LARGE SCALE GENOMIC DNA]</scope>
    <source>
        <strain evidence="3 4">B4167</strain>
    </source>
</reference>
<dbReference type="GeneID" id="92961314"/>
<gene>
    <name evidence="3" type="ORF">B4167_0662</name>
    <name evidence="2" type="ORF">BT1A1_2100</name>
</gene>
<proteinExistence type="predicted"/>
<dbReference type="Pfam" id="PF13782">
    <property type="entry name" value="SpoVAB"/>
    <property type="match status" value="1"/>
</dbReference>
<dbReference type="STRING" id="35841.B4167_0662"/>
<dbReference type="PATRIC" id="fig|35841.6.peg.3423"/>
<dbReference type="EMBL" id="JXLU01000096">
    <property type="protein sequence ID" value="KIO72334.1"/>
    <property type="molecule type" value="Genomic_DNA"/>
</dbReference>
<dbReference type="Proteomes" id="UP000040576">
    <property type="component" value="Unassembled WGS sequence"/>
</dbReference>
<feature type="transmembrane region" description="Helical" evidence="1">
    <location>
        <begin position="115"/>
        <end position="137"/>
    </location>
</feature>
<keyword evidence="5" id="KW-1185">Reference proteome</keyword>
<dbReference type="PROSITE" id="PS51257">
    <property type="entry name" value="PROKAR_LIPOPROTEIN"/>
    <property type="match status" value="1"/>
</dbReference>
<evidence type="ECO:0000256" key="1">
    <source>
        <dbReference type="SAM" id="Phobius"/>
    </source>
</evidence>
<feature type="transmembrane region" description="Helical" evidence="1">
    <location>
        <begin position="45"/>
        <end position="66"/>
    </location>
</feature>
<evidence type="ECO:0000313" key="3">
    <source>
        <dbReference type="EMBL" id="KIO72334.1"/>
    </source>
</evidence>
<dbReference type="AlphaFoldDB" id="A0A090IW66"/>
<keyword evidence="1" id="KW-0812">Transmembrane</keyword>
<dbReference type="EMBL" id="CCRF01000061">
    <property type="protein sequence ID" value="CEE01922.1"/>
    <property type="molecule type" value="Genomic_DNA"/>
</dbReference>
<sequence>MAIKIIFVIGVGLACGFAVGAGFVAFITVLGIIPRLMQLTKSMKMILFYEWAVTLGVLVGTVFGLQKIYLELPMFFVMIIGLFHGVFVGMLAAALYEAINVLPLIFKRIHLDDRLLYLLAALVLGKILGSLFHWLYFVNL</sequence>
<reference evidence="2 5" key="1">
    <citation type="submission" date="2014-07" db="EMBL/GenBank/DDBJ databases">
        <authorList>
            <person name="Wibberg Daniel"/>
        </authorList>
    </citation>
    <scope>NUCLEOTIDE SEQUENCE [LARGE SCALE GENOMIC DNA]</scope>
</reference>
<keyword evidence="1" id="KW-0472">Membrane</keyword>
<dbReference type="RefSeq" id="WP_034770751.1">
    <property type="nucleotide sequence ID" value="NZ_CCRF01000061.1"/>
</dbReference>
<dbReference type="KEGG" id="bthv:CQJ30_11665"/>
<name>A0A090IW66_9BACI</name>
<dbReference type="eggNOG" id="ENOG503152T">
    <property type="taxonomic scope" value="Bacteria"/>
</dbReference>
<evidence type="ECO:0000313" key="5">
    <source>
        <dbReference type="Proteomes" id="UP000040576"/>
    </source>
</evidence>
<organism evidence="2 5">
    <name type="scientific">Caldibacillus thermoamylovorans</name>
    <dbReference type="NCBI Taxonomy" id="35841"/>
    <lineage>
        <taxon>Bacteria</taxon>
        <taxon>Bacillati</taxon>
        <taxon>Bacillota</taxon>
        <taxon>Bacilli</taxon>
        <taxon>Bacillales</taxon>
        <taxon>Bacillaceae</taxon>
        <taxon>Caldibacillus</taxon>
    </lineage>
</organism>
<protein>
    <submittedName>
        <fullName evidence="2">Uncharacterized protein</fullName>
    </submittedName>
</protein>
<keyword evidence="1" id="KW-1133">Transmembrane helix</keyword>
<feature type="transmembrane region" description="Helical" evidence="1">
    <location>
        <begin position="72"/>
        <end position="95"/>
    </location>
</feature>
<feature type="transmembrane region" description="Helical" evidence="1">
    <location>
        <begin position="6"/>
        <end position="33"/>
    </location>
</feature>
<evidence type="ECO:0000313" key="2">
    <source>
        <dbReference type="EMBL" id="CEE01922.1"/>
    </source>
</evidence>
<accession>A0A090IW66</accession>
<dbReference type="OrthoDB" id="9790504at2"/>
<dbReference type="InterPro" id="IPR020144">
    <property type="entry name" value="SpoVAB"/>
</dbReference>